<feature type="compositionally biased region" description="Pro residues" evidence="1">
    <location>
        <begin position="459"/>
        <end position="481"/>
    </location>
</feature>
<feature type="region of interest" description="Disordered" evidence="1">
    <location>
        <begin position="445"/>
        <end position="524"/>
    </location>
</feature>
<dbReference type="PANTHER" id="PTHR43422">
    <property type="entry name" value="THIAMINE THIAZOLE SYNTHASE"/>
    <property type="match status" value="1"/>
</dbReference>
<feature type="compositionally biased region" description="Basic residues" evidence="1">
    <location>
        <begin position="514"/>
        <end position="524"/>
    </location>
</feature>
<dbReference type="Gene3D" id="3.50.50.60">
    <property type="entry name" value="FAD/NAD(P)-binding domain"/>
    <property type="match status" value="1"/>
</dbReference>
<accession>A0A1D7VI56</accession>
<gene>
    <name evidence="4" type="ORF">SL103_09405</name>
</gene>
<dbReference type="EMBL" id="CP017157">
    <property type="protein sequence ID" value="AOP46429.1"/>
    <property type="molecule type" value="Genomic_DNA"/>
</dbReference>
<feature type="transmembrane region" description="Helical" evidence="2">
    <location>
        <begin position="20"/>
        <end position="44"/>
    </location>
</feature>
<name>A0A1D7VI56_9ACTN</name>
<dbReference type="PANTHER" id="PTHR43422:SF3">
    <property type="entry name" value="THIAMINE THIAZOLE SYNTHASE"/>
    <property type="match status" value="1"/>
</dbReference>
<protein>
    <submittedName>
        <fullName evidence="4">Pyridine nucleotide-disulfide oxidoreductase</fullName>
    </submittedName>
</protein>
<dbReference type="InterPro" id="IPR002938">
    <property type="entry name" value="FAD-bd"/>
</dbReference>
<reference evidence="4 5" key="1">
    <citation type="submission" date="2016-09" db="EMBL/GenBank/DDBJ databases">
        <title>Complete genome sequencing of Streptomyces lydicus 103 and metabolic pathways analysis of antibiotic biosynthesis.</title>
        <authorList>
            <person name="Jia N."/>
            <person name="Ding M.-Z."/>
            <person name="Gao F."/>
            <person name="Yuan Y.-J."/>
        </authorList>
    </citation>
    <scope>NUCLEOTIDE SEQUENCE [LARGE SCALE GENOMIC DNA]</scope>
    <source>
        <strain evidence="4 5">103</strain>
    </source>
</reference>
<keyword evidence="5" id="KW-1185">Reference proteome</keyword>
<dbReference type="SUPFAM" id="SSF51905">
    <property type="entry name" value="FAD/NAD(P)-binding domain"/>
    <property type="match status" value="1"/>
</dbReference>
<dbReference type="Pfam" id="PF01494">
    <property type="entry name" value="FAD_binding_3"/>
    <property type="match status" value="1"/>
</dbReference>
<dbReference type="InterPro" id="IPR036188">
    <property type="entry name" value="FAD/NAD-bd_sf"/>
</dbReference>
<dbReference type="AlphaFoldDB" id="A0A1D7VI56"/>
<keyword evidence="2" id="KW-0472">Membrane</keyword>
<sequence>MTASSSTSSSGLQFTHPYLAVVLGGGFTGMLAAAALAGHADVIVVEREKLPRTPALPTDLPHARHAHLLAADGARLVDALLPGSADGWLAEGARRVPVPAELAVRSPQGWLRRRRPPYLVACSRDLLDRVVRRRVTVLPGVSILDGTDAEELTGTAEHVTGVRVRDTTTGVTRRLDADLVVDATGRHSTTQDRLRALGLPTACEDLADSGIVSATRLFRAPDGVENHPVLISRSGSSGLIPGRAAPGTPARWLPDRTATLVPVEGGRWLVTLTGAGDARPTQHAGRFVPFARRTGDSAIADLIAGAEPLSEVRLSRSTVNRRRRFAQLPCWPSGFIALGGAVVSLSPDFGQGLSVAAHGATALREAVRRHGLDDPALARKVQRAIGGIIQEPWSVATGEALGSPAAGRRAVCRAYADVVTASARTAPFVHSSAALNLLRGRARVSPAADGAPDREAAPLPVPPHPAAQAGPPPAGPPPRSPAPAGAPALSALPAASRRFPRPLGFGPTALRRISGAHRRKPADD</sequence>
<dbReference type="Proteomes" id="UP000094094">
    <property type="component" value="Chromosome"/>
</dbReference>
<proteinExistence type="predicted"/>
<feature type="compositionally biased region" description="Low complexity" evidence="1">
    <location>
        <begin position="482"/>
        <end position="497"/>
    </location>
</feature>
<evidence type="ECO:0000256" key="1">
    <source>
        <dbReference type="SAM" id="MobiDB-lite"/>
    </source>
</evidence>
<organism evidence="4 5">
    <name type="scientific">Streptomyces lydicus</name>
    <dbReference type="NCBI Taxonomy" id="47763"/>
    <lineage>
        <taxon>Bacteria</taxon>
        <taxon>Bacillati</taxon>
        <taxon>Actinomycetota</taxon>
        <taxon>Actinomycetes</taxon>
        <taxon>Kitasatosporales</taxon>
        <taxon>Streptomycetaceae</taxon>
        <taxon>Streptomyces</taxon>
    </lineage>
</organism>
<keyword evidence="2" id="KW-1133">Transmembrane helix</keyword>
<dbReference type="GO" id="GO:0071949">
    <property type="term" value="F:FAD binding"/>
    <property type="evidence" value="ECO:0007669"/>
    <property type="project" value="InterPro"/>
</dbReference>
<dbReference type="OrthoDB" id="9790035at2"/>
<evidence type="ECO:0000259" key="3">
    <source>
        <dbReference type="Pfam" id="PF01494"/>
    </source>
</evidence>
<evidence type="ECO:0000313" key="5">
    <source>
        <dbReference type="Proteomes" id="UP000094094"/>
    </source>
</evidence>
<dbReference type="RefSeq" id="WP_069568277.1">
    <property type="nucleotide sequence ID" value="NZ_CP017157.1"/>
</dbReference>
<feature type="domain" description="FAD-binding" evidence="3">
    <location>
        <begin position="21"/>
        <end position="195"/>
    </location>
</feature>
<evidence type="ECO:0000313" key="4">
    <source>
        <dbReference type="EMBL" id="AOP46429.1"/>
    </source>
</evidence>
<evidence type="ECO:0000256" key="2">
    <source>
        <dbReference type="SAM" id="Phobius"/>
    </source>
</evidence>
<dbReference type="KEGG" id="slc:SL103_09405"/>
<keyword evidence="2" id="KW-0812">Transmembrane</keyword>